<evidence type="ECO:0000256" key="6">
    <source>
        <dbReference type="ARBA" id="ARBA00022729"/>
    </source>
</evidence>
<keyword evidence="17" id="KW-0325">Glycoprotein</keyword>
<feature type="domain" description="HYR" evidence="21">
    <location>
        <begin position="2027"/>
        <end position="2108"/>
    </location>
</feature>
<name>A0A9Q0YF76_HOLLE</name>
<dbReference type="Proteomes" id="UP001152320">
    <property type="component" value="Chromosome 22"/>
</dbReference>
<feature type="domain" description="EGF-like" evidence="20">
    <location>
        <begin position="447"/>
        <end position="483"/>
    </location>
</feature>
<feature type="domain" description="EGF-like" evidence="20">
    <location>
        <begin position="1316"/>
        <end position="1355"/>
    </location>
</feature>
<dbReference type="PROSITE" id="PS01186">
    <property type="entry name" value="EGF_2"/>
    <property type="match status" value="15"/>
</dbReference>
<dbReference type="OrthoDB" id="442731at2759"/>
<evidence type="ECO:0000256" key="14">
    <source>
        <dbReference type="ARBA" id="ARBA00022989"/>
    </source>
</evidence>
<feature type="domain" description="EGF-like" evidence="20">
    <location>
        <begin position="1117"/>
        <end position="1153"/>
    </location>
</feature>
<keyword evidence="6 19" id="KW-0732">Signal</keyword>
<feature type="disulfide bond" evidence="18">
    <location>
        <begin position="1106"/>
        <end position="1115"/>
    </location>
</feature>
<dbReference type="PROSITE" id="PS00022">
    <property type="entry name" value="EGF_1"/>
    <property type="match status" value="25"/>
</dbReference>
<dbReference type="PROSITE" id="PS50825">
    <property type="entry name" value="HYR"/>
    <property type="match status" value="7"/>
</dbReference>
<dbReference type="FunFam" id="2.10.25.10:FF:000321">
    <property type="entry name" value="Protein delta homolog 1"/>
    <property type="match status" value="3"/>
</dbReference>
<dbReference type="SUPFAM" id="SSF57184">
    <property type="entry name" value="Growth factor receptor domain"/>
    <property type="match status" value="1"/>
</dbReference>
<evidence type="ECO:0000256" key="19">
    <source>
        <dbReference type="SAM" id="SignalP"/>
    </source>
</evidence>
<feature type="chain" id="PRO_5040515168" evidence="19">
    <location>
        <begin position="26"/>
        <end position="2194"/>
    </location>
</feature>
<dbReference type="GO" id="GO:0005886">
    <property type="term" value="C:plasma membrane"/>
    <property type="evidence" value="ECO:0007669"/>
    <property type="project" value="UniProtKB-ARBA"/>
</dbReference>
<dbReference type="FunFam" id="2.10.25.10:FF:000255">
    <property type="entry name" value="Sushi, nidogen and EGF-like domains 1"/>
    <property type="match status" value="1"/>
</dbReference>
<dbReference type="GO" id="GO:0005509">
    <property type="term" value="F:calcium ion binding"/>
    <property type="evidence" value="ECO:0007669"/>
    <property type="project" value="InterPro"/>
</dbReference>
<dbReference type="FunFam" id="2.10.25.10:FF:000230">
    <property type="entry name" value="Delta-like protein"/>
    <property type="match status" value="1"/>
</dbReference>
<feature type="disulfide bond" evidence="18">
    <location>
        <begin position="986"/>
        <end position="995"/>
    </location>
</feature>
<reference evidence="22" key="1">
    <citation type="submission" date="2021-10" db="EMBL/GenBank/DDBJ databases">
        <title>Tropical sea cucumber genome reveals ecological adaptation and Cuvierian tubules defense mechanism.</title>
        <authorList>
            <person name="Chen T."/>
        </authorList>
    </citation>
    <scope>NUCLEOTIDE SEQUENCE</scope>
    <source>
        <strain evidence="22">Nanhai2018</strain>
        <tissue evidence="22">Muscle</tissue>
    </source>
</reference>
<dbReference type="FunFam" id="2.10.25.10:FF:000066">
    <property type="entry name" value="FAT atypical cadherin 4"/>
    <property type="match status" value="1"/>
</dbReference>
<feature type="domain" description="EGF-like" evidence="20">
    <location>
        <begin position="684"/>
        <end position="723"/>
    </location>
</feature>
<feature type="disulfide bond" evidence="18">
    <location>
        <begin position="1551"/>
        <end position="1560"/>
    </location>
</feature>
<keyword evidence="5" id="KW-0479">Metal-binding</keyword>
<evidence type="ECO:0000313" key="22">
    <source>
        <dbReference type="EMBL" id="KAJ8020411.1"/>
    </source>
</evidence>
<dbReference type="FunFam" id="2.10.25.10:FF:000063">
    <property type="entry name" value="Slit guidance ligand 2"/>
    <property type="match status" value="1"/>
</dbReference>
<accession>A0A9Q0YF76</accession>
<keyword evidence="15" id="KW-0472">Membrane</keyword>
<feature type="domain" description="EGF-like" evidence="20">
    <location>
        <begin position="24"/>
        <end position="63"/>
    </location>
</feature>
<evidence type="ECO:0000256" key="16">
    <source>
        <dbReference type="ARBA" id="ARBA00023157"/>
    </source>
</evidence>
<feature type="disulfide bond" evidence="18">
    <location>
        <begin position="1803"/>
        <end position="1812"/>
    </location>
</feature>
<evidence type="ECO:0000256" key="2">
    <source>
        <dbReference type="ARBA" id="ARBA00022473"/>
    </source>
</evidence>
<feature type="domain" description="EGF-like" evidence="20">
    <location>
        <begin position="1079"/>
        <end position="1116"/>
    </location>
</feature>
<comment type="caution">
    <text evidence="18">Lacks conserved residue(s) required for the propagation of feature annotation.</text>
</comment>
<dbReference type="InterPro" id="IPR000742">
    <property type="entry name" value="EGF"/>
</dbReference>
<feature type="disulfide bond" evidence="18">
    <location>
        <begin position="550"/>
        <end position="559"/>
    </location>
</feature>
<feature type="disulfide bond" evidence="18">
    <location>
        <begin position="713"/>
        <end position="722"/>
    </location>
</feature>
<feature type="disulfide bond" evidence="18">
    <location>
        <begin position="1143"/>
        <end position="1152"/>
    </location>
</feature>
<dbReference type="GO" id="GO:0048666">
    <property type="term" value="P:neuron development"/>
    <property type="evidence" value="ECO:0007669"/>
    <property type="project" value="UniProtKB-ARBA"/>
</dbReference>
<dbReference type="InterPro" id="IPR017907">
    <property type="entry name" value="Znf_RING_CS"/>
</dbReference>
<dbReference type="FunFam" id="2.10.25.10:FF:000247">
    <property type="entry name" value="Delta/notch like EGF repeat containing"/>
    <property type="match status" value="1"/>
</dbReference>
<feature type="domain" description="EGF-like" evidence="20">
    <location>
        <begin position="842"/>
        <end position="877"/>
    </location>
</feature>
<feature type="disulfide bond" evidence="18">
    <location>
        <begin position="633"/>
        <end position="642"/>
    </location>
</feature>
<dbReference type="PANTHER" id="PTHR12916">
    <property type="entry name" value="CYTOCHROME C OXIDASE POLYPEPTIDE VIC-2"/>
    <property type="match status" value="1"/>
</dbReference>
<feature type="disulfide bond" evidence="18">
    <location>
        <begin position="1259"/>
        <end position="1268"/>
    </location>
</feature>
<feature type="domain" description="EGF-like" evidence="20">
    <location>
        <begin position="605"/>
        <end position="643"/>
    </location>
</feature>
<evidence type="ECO:0000256" key="9">
    <source>
        <dbReference type="ARBA" id="ARBA00022782"/>
    </source>
</evidence>
<dbReference type="PANTHER" id="PTHR12916:SF9">
    <property type="entry name" value="NEUROGENIC LOCUS NOTCH HOMOLOG PROTEIN 1-RELATED"/>
    <property type="match status" value="1"/>
</dbReference>
<evidence type="ECO:0000256" key="17">
    <source>
        <dbReference type="ARBA" id="ARBA00023180"/>
    </source>
</evidence>
<dbReference type="PROSITE" id="PS01187">
    <property type="entry name" value="EGF_CA"/>
    <property type="match status" value="1"/>
</dbReference>
<evidence type="ECO:0000259" key="20">
    <source>
        <dbReference type="PROSITE" id="PS50026"/>
    </source>
</evidence>
<feature type="domain" description="HYR" evidence="21">
    <location>
        <begin position="1819"/>
        <end position="1902"/>
    </location>
</feature>
<dbReference type="InterPro" id="IPR009030">
    <property type="entry name" value="Growth_fac_rcpt_cys_sf"/>
</dbReference>
<feature type="domain" description="EGF-like" evidence="20">
    <location>
        <begin position="1041"/>
        <end position="1078"/>
    </location>
</feature>
<evidence type="ECO:0000256" key="13">
    <source>
        <dbReference type="ARBA" id="ARBA00022976"/>
    </source>
</evidence>
<keyword evidence="10" id="KW-0862">Zinc</keyword>
<keyword evidence="8" id="KW-0863">Zinc-finger</keyword>
<feature type="disulfide bond" evidence="18">
    <location>
        <begin position="846"/>
        <end position="856"/>
    </location>
</feature>
<feature type="domain" description="EGF-like" evidence="20">
    <location>
        <begin position="330"/>
        <end position="367"/>
    </location>
</feature>
<gene>
    <name evidence="22" type="ORF">HOLleu_39994</name>
</gene>
<keyword evidence="4" id="KW-0812">Transmembrane</keyword>
<keyword evidence="2" id="KW-0217">Developmental protein</keyword>
<feature type="domain" description="EGF-like" evidence="20">
    <location>
        <begin position="406"/>
        <end position="443"/>
    </location>
</feature>
<keyword evidence="12" id="KW-0832">Ubl conjugation</keyword>
<feature type="domain" description="HYR" evidence="21">
    <location>
        <begin position="1153"/>
        <end position="1233"/>
    </location>
</feature>
<keyword evidence="9" id="KW-0221">Differentiation</keyword>
<feature type="disulfide bond" evidence="18">
    <location>
        <begin position="395"/>
        <end position="404"/>
    </location>
</feature>
<dbReference type="GO" id="GO:0007219">
    <property type="term" value="P:Notch signaling pathway"/>
    <property type="evidence" value="ECO:0007669"/>
    <property type="project" value="UniProtKB-KW"/>
</dbReference>
<dbReference type="InterPro" id="IPR003410">
    <property type="entry name" value="HYR_dom"/>
</dbReference>
<evidence type="ECO:0000256" key="15">
    <source>
        <dbReference type="ARBA" id="ARBA00023136"/>
    </source>
</evidence>
<proteinExistence type="predicted"/>
<evidence type="ECO:0000256" key="8">
    <source>
        <dbReference type="ARBA" id="ARBA00022771"/>
    </source>
</evidence>
<keyword evidence="13" id="KW-0914">Notch signaling pathway</keyword>
<evidence type="ECO:0000256" key="4">
    <source>
        <dbReference type="ARBA" id="ARBA00022692"/>
    </source>
</evidence>
<dbReference type="EMBL" id="JAIZAY010000022">
    <property type="protein sequence ID" value="KAJ8020411.1"/>
    <property type="molecule type" value="Genomic_DNA"/>
</dbReference>
<evidence type="ECO:0000256" key="10">
    <source>
        <dbReference type="ARBA" id="ARBA00022833"/>
    </source>
</evidence>
<feature type="domain" description="EGF-like" evidence="20">
    <location>
        <begin position="1276"/>
        <end position="1312"/>
    </location>
</feature>
<feature type="signal peptide" evidence="19">
    <location>
        <begin position="1"/>
        <end position="25"/>
    </location>
</feature>
<feature type="disulfide bond" evidence="18">
    <location>
        <begin position="730"/>
        <end position="740"/>
    </location>
</feature>
<dbReference type="InterPro" id="IPR001881">
    <property type="entry name" value="EGF-like_Ca-bd_dom"/>
</dbReference>
<feature type="disulfide bond" evidence="18">
    <location>
        <begin position="754"/>
        <end position="763"/>
    </location>
</feature>
<dbReference type="InterPro" id="IPR018097">
    <property type="entry name" value="EGF_Ca-bd_CS"/>
</dbReference>
<feature type="disulfide bond" evidence="18">
    <location>
        <begin position="672"/>
        <end position="681"/>
    </location>
</feature>
<feature type="domain" description="HYR" evidence="21">
    <location>
        <begin position="2109"/>
        <end position="2194"/>
    </location>
</feature>
<feature type="domain" description="EGF-like" evidence="20">
    <location>
        <begin position="524"/>
        <end position="560"/>
    </location>
</feature>
<comment type="caution">
    <text evidence="22">The sequence shown here is derived from an EMBL/GenBank/DDBJ whole genome shotgun (WGS) entry which is preliminary data.</text>
</comment>
<feature type="domain" description="HYR" evidence="21">
    <location>
        <begin position="1566"/>
        <end position="1649"/>
    </location>
</feature>
<organism evidence="22 23">
    <name type="scientific">Holothuria leucospilota</name>
    <name type="common">Black long sea cucumber</name>
    <name type="synonym">Mertensiothuria leucospilota</name>
    <dbReference type="NCBI Taxonomy" id="206669"/>
    <lineage>
        <taxon>Eukaryota</taxon>
        <taxon>Metazoa</taxon>
        <taxon>Echinodermata</taxon>
        <taxon>Eleutherozoa</taxon>
        <taxon>Echinozoa</taxon>
        <taxon>Holothuroidea</taxon>
        <taxon>Aspidochirotacea</taxon>
        <taxon>Aspidochirotida</taxon>
        <taxon>Holothuriidae</taxon>
        <taxon>Holothuria</taxon>
    </lineage>
</organism>
<dbReference type="Gene3D" id="2.10.25.10">
    <property type="entry name" value="Laminin"/>
    <property type="match status" value="25"/>
</dbReference>
<feature type="disulfide bond" evidence="18">
    <location>
        <begin position="512"/>
        <end position="521"/>
    </location>
</feature>
<feature type="disulfide bond" evidence="18">
    <location>
        <begin position="1029"/>
        <end position="1038"/>
    </location>
</feature>
<dbReference type="PROSITE" id="PS00010">
    <property type="entry name" value="ASX_HYDROXYL"/>
    <property type="match status" value="2"/>
</dbReference>
<dbReference type="GO" id="GO:0120025">
    <property type="term" value="C:plasma membrane bounded cell projection"/>
    <property type="evidence" value="ECO:0007669"/>
    <property type="project" value="UniProtKB-ARBA"/>
</dbReference>
<feature type="domain" description="EGF-like" evidence="20">
    <location>
        <begin position="959"/>
        <end position="996"/>
    </location>
</feature>
<dbReference type="GO" id="GO:0000902">
    <property type="term" value="P:cell morphogenesis"/>
    <property type="evidence" value="ECO:0007669"/>
    <property type="project" value="UniProtKB-ARBA"/>
</dbReference>
<dbReference type="FunFam" id="2.10.25.10:FF:000173">
    <property type="entry name" value="Neurogenic locus notch protein 2"/>
    <property type="match status" value="1"/>
</dbReference>
<dbReference type="SUPFAM" id="SSF57196">
    <property type="entry name" value="EGF/Laminin"/>
    <property type="match status" value="22"/>
</dbReference>
<evidence type="ECO:0000256" key="3">
    <source>
        <dbReference type="ARBA" id="ARBA00022536"/>
    </source>
</evidence>
<dbReference type="PROSITE" id="PS00518">
    <property type="entry name" value="ZF_RING_1"/>
    <property type="match status" value="1"/>
</dbReference>
<evidence type="ECO:0000256" key="5">
    <source>
        <dbReference type="ARBA" id="ARBA00022723"/>
    </source>
</evidence>
<evidence type="ECO:0000256" key="18">
    <source>
        <dbReference type="PROSITE-ProRule" id="PRU00076"/>
    </source>
</evidence>
<evidence type="ECO:0000259" key="21">
    <source>
        <dbReference type="PROSITE" id="PS50825"/>
    </source>
</evidence>
<feature type="disulfide bond" evidence="18">
    <location>
        <begin position="357"/>
        <end position="366"/>
    </location>
</feature>
<feature type="disulfide bond" evidence="18">
    <location>
        <begin position="592"/>
        <end position="601"/>
    </location>
</feature>
<evidence type="ECO:0000256" key="11">
    <source>
        <dbReference type="ARBA" id="ARBA00022837"/>
    </source>
</evidence>
<evidence type="ECO:0000256" key="12">
    <source>
        <dbReference type="ARBA" id="ARBA00022843"/>
    </source>
</evidence>
<keyword evidence="7" id="KW-0677">Repeat</keyword>
<evidence type="ECO:0000313" key="23">
    <source>
        <dbReference type="Proteomes" id="UP001152320"/>
    </source>
</evidence>
<feature type="domain" description="HYR" evidence="21">
    <location>
        <begin position="1360"/>
        <end position="1443"/>
    </location>
</feature>
<dbReference type="GO" id="GO:0042063">
    <property type="term" value="P:gliogenesis"/>
    <property type="evidence" value="ECO:0007669"/>
    <property type="project" value="UniProtKB-ARBA"/>
</dbReference>
<evidence type="ECO:0000256" key="7">
    <source>
        <dbReference type="ARBA" id="ARBA00022737"/>
    </source>
</evidence>
<feature type="domain" description="HYR" evidence="21">
    <location>
        <begin position="876"/>
        <end position="956"/>
    </location>
</feature>
<feature type="disulfide bond" evidence="18">
    <location>
        <begin position="1345"/>
        <end position="1354"/>
    </location>
</feature>
<feature type="domain" description="EGF-like" evidence="20">
    <location>
        <begin position="1000"/>
        <end position="1039"/>
    </location>
</feature>
<protein>
    <submittedName>
        <fullName evidence="22">Neurogenic locus notch-like protein 1</fullName>
    </submittedName>
</protein>
<feature type="disulfide bond" evidence="18">
    <location>
        <begin position="433"/>
        <end position="442"/>
    </location>
</feature>
<feature type="domain" description="EGF-like" evidence="20">
    <location>
        <begin position="766"/>
        <end position="802"/>
    </location>
</feature>
<dbReference type="SMART" id="SM00181">
    <property type="entry name" value="EGF"/>
    <property type="match status" value="26"/>
</dbReference>
<dbReference type="CDD" id="cd00054">
    <property type="entry name" value="EGF_CA"/>
    <property type="match status" value="10"/>
</dbReference>
<dbReference type="FunFam" id="2.10.25.10:FF:000368">
    <property type="entry name" value="Delta-like 3 (Drosophila), isoform CRA_b"/>
    <property type="match status" value="1"/>
</dbReference>
<feature type="domain" description="EGF-like" evidence="20">
    <location>
        <begin position="1525"/>
        <end position="1561"/>
    </location>
</feature>
<keyword evidence="11" id="KW-0106">Calcium</keyword>
<dbReference type="GO" id="GO:0008270">
    <property type="term" value="F:zinc ion binding"/>
    <property type="evidence" value="ECO:0007669"/>
    <property type="project" value="UniProtKB-KW"/>
</dbReference>
<feature type="domain" description="EGF-like" evidence="20">
    <location>
        <begin position="1233"/>
        <end position="1269"/>
    </location>
</feature>
<comment type="subcellular location">
    <subcellularLocation>
        <location evidence="1">Membrane</location>
        <topology evidence="1">Single-pass type I membrane protein</topology>
    </subcellularLocation>
</comment>
<sequence length="2194" mass="236740">MEWKFGEKGSLLLILAICAFSLSNGQICQPDNSPCQNGGTCFEFTSAFFCSCQGTGYFGPLCENSLQELDCPNNLTKVDCPYDPCHVASCSLYPDAVCGHNVCGECLPQFTLDGVVVDCNGGCPDDQPPVQCLVNPCDTARCPSSLDATCRANFCGGCNAEFYDSDGNSVDCSCPANELAVTCELNPCDVATCPSNPNAECRSSACGGCTARFYNLVGGLVDCGGTACPQGEEVECPFDPCAVTSCPAYPNARCQANNCGICVAVFYDEDDSIVNCNLEYDCTENGIVYSSGQSFTDNCRQCFCLMGTVLCSDDLIPGCIVDENELTTPGVDPCDVNPCVNGGTCISGSGSQFGCRCPSGYAGQLCHISLDPCSSSPCRNGATCSSIAGLFFCLCTSQYTGPTCESVNLCVPSPCLNGGTCIPNQFGVPQCNCLEDFTGALCQNREAMDPCDPNPCFNGGRCAVRGGVARCICDIAYTGSMCESIYDACEGASICQNGGTCISTSGIASCLCPSRYTGSLCEERVDPCAPNPCENDGICIDLPTGIFCACLIGYTGSRCENTRSVCDNLPCRNGGSCEEITVDGMRTFSCQCQQGFTGATCEEVDDNPCSPANDPCVNGFCFSVSSTVPLCVCMPGFVGTNCDIPLNPCLFLNCLNGGQCLVVDSTNAVCQCTDDFTGSNCETTVSVCQENSCFNQGVCQPDSTASRGYTCACPDRFEGDRCESTVTIPCFPDPCQNGVCFVSNTDTTVSICLCDSGFTGEFCDQPFDPCASSPCQNSGSCLVNNGRFFCNCTESFMGERCENRVRCQPNPCFNGGTCQNQGLDSFRCECPRGYEGRRCEMFSDPCIDNACVNGVCVPFQQAYSCVCDEGYAGVTCEERVGCDLTCPDDIYLQTNPGETFYQVFWEQPETVCGYQAQFTRSSGGFFMQGRTSIQVSYFDQSGGLVDQCMFSITIGNDVSVSPCEPSPCQNLGTCVALQGNIYVCLCTSEYNGRNCETPIPTDNCDPDPCENGGVCMETRDAVMGYMCRCLQGYIGARCEIPDDACAVAPCQNDGTCIPLQDDVYFCFCAAGYTGSDCDMPLACFSNPCQNNGFCQEDNIGGYLCTCPSGYTGINCDQEDNCFPNPCSNGATCFDLEEDYFCSCPDGFSGRRCEMNDNECILRCPNDTVRIVSATTSFERVTWDYEPFVCNLPVMFTFLPGSFFPVGDTPVQALVQDSDGLTVRECTFTVSIRRDNPCVTSPCANGGRCIPVGSEALCQCTMGFMGPRCEETITPEMRPLCAQQPCQNGATCFGTEEFYFCNCAEGYSGVNCTVQEPQDVCDDIPCQNGGTCVDLSVAGGAYLCLCREGFTGPDCENREPMDITPPRLDFCPTVDEQYAPLQNGGAIVFWDEPRATDNSGRTDVSFQSHRSGTFFPFGISVVQYDIQDPSGNSVSCFFIVSVSVEMRPPTCVPECPADINVVTDGANNFTRVYWNLMSRTCNYTVHSSHQSGNIYFVGLQTVTLLFREGLEDVYNCSFTINITRGFRTFCSMNPCQNLGTCQDLRDRYECICPLNFEGEHCEILTGVDEVNPVVSYCPPDITVQTLAGTSTAPATWRTPRAVDNSGTVAISRATSSPGDFFERGVTTVLYEFCDPSGNKAMCQFRVIVEDPDDCDIRCPNNIQKFAEVGVQFIEVTWDQPETMCNSLLASTPPPGSLFPVGITVVTSMLMNSTGAVVDECRFNVIISRANLGNPCDNPAICGTGECILDSAQEDGYRCECTRCFVGEYCERALPVANPCFPVVESLCQNGGTCSFIDCDFTCICPDGFTGTYCSFEIFNFDTVPPTIIGCPIDITRTIGAQQTSTVVTWDTIRFTDESGTAFLVSSSHNSGDEFPLGITHVTVIFSDASQNLAYCHFSITINQVGSICDTNACPEDILQFNTGNLQFMEVFWQQEDFVCGLMVRSFPQTGDLFPIGITPVTWTMFDSNGRIQAACTFNVEVTDDFTDPCFLALCDAESMCIANPIRPEGYECVCISQTCLNPIFDNEDDTQPPTITGCHNRTATVELGFTELNYIWVPPRALDNRGSVTTVSSHEAPSTFPLGKTEISYNFTDSSGNTASCSFFLDVQTVDRTAPEVFNCPGKIETTARSTEKYVQVSFVEPYATDISGPIEPTFNSFQKSGSFFPTYTNHSILYNFCDASNNCNSTCIVDIVFT</sequence>
<dbReference type="SMART" id="SM00179">
    <property type="entry name" value="EGF_CA"/>
    <property type="match status" value="21"/>
</dbReference>
<feature type="disulfide bond" evidence="18">
    <location>
        <begin position="830"/>
        <end position="839"/>
    </location>
</feature>
<feature type="disulfide bond" evidence="18">
    <location>
        <begin position="1302"/>
        <end position="1311"/>
    </location>
</feature>
<keyword evidence="14" id="KW-1133">Transmembrane helix</keyword>
<evidence type="ECO:0000256" key="1">
    <source>
        <dbReference type="ARBA" id="ARBA00004479"/>
    </source>
</evidence>
<feature type="disulfide bond" evidence="18">
    <location>
        <begin position="473"/>
        <end position="482"/>
    </location>
</feature>
<feature type="disulfide bond" evidence="18">
    <location>
        <begin position="735"/>
        <end position="752"/>
    </location>
</feature>
<dbReference type="Pfam" id="PF02494">
    <property type="entry name" value="HYR"/>
    <property type="match status" value="8"/>
</dbReference>
<feature type="domain" description="EGF-like" evidence="20">
    <location>
        <begin position="369"/>
        <end position="405"/>
    </location>
</feature>
<feature type="domain" description="EGF-like" evidence="20">
    <location>
        <begin position="803"/>
        <end position="840"/>
    </location>
</feature>
<feature type="domain" description="EGF-like" evidence="20">
    <location>
        <begin position="485"/>
        <end position="522"/>
    </location>
</feature>
<feature type="domain" description="EGF-like" evidence="20">
    <location>
        <begin position="645"/>
        <end position="682"/>
    </location>
</feature>
<feature type="domain" description="EGF-like" evidence="20">
    <location>
        <begin position="562"/>
        <end position="602"/>
    </location>
</feature>
<feature type="disulfide bond" evidence="18">
    <location>
        <begin position="792"/>
        <end position="801"/>
    </location>
</feature>
<dbReference type="InterPro" id="IPR000152">
    <property type="entry name" value="EGF-type_Asp/Asn_hydroxyl_site"/>
</dbReference>
<dbReference type="Pfam" id="PF00008">
    <property type="entry name" value="EGF"/>
    <property type="match status" value="13"/>
</dbReference>
<feature type="domain" description="EGF-like" evidence="20">
    <location>
        <begin position="726"/>
        <end position="764"/>
    </location>
</feature>
<feature type="disulfide bond" evidence="18">
    <location>
        <begin position="867"/>
        <end position="876"/>
    </location>
</feature>
<keyword evidence="16 18" id="KW-1015">Disulfide bond</keyword>
<keyword evidence="23" id="KW-1185">Reference proteome</keyword>
<feature type="domain" description="EGF-like" evidence="20">
    <location>
        <begin position="1774"/>
        <end position="1813"/>
    </location>
</feature>
<keyword evidence="3 18" id="KW-0245">EGF-like domain</keyword>
<feature type="disulfide bond" evidence="18">
    <location>
        <begin position="1068"/>
        <end position="1077"/>
    </location>
</feature>
<dbReference type="PROSITE" id="PS50026">
    <property type="entry name" value="EGF_3"/>
    <property type="match status" value="25"/>
</dbReference>